<name>A0ABW5TVI4_9SPHI</name>
<dbReference type="InterPro" id="IPR029052">
    <property type="entry name" value="Metallo-depent_PP-like"/>
</dbReference>
<reference evidence="5" key="1">
    <citation type="journal article" date="2019" name="Int. J. Syst. Evol. Microbiol.">
        <title>The Global Catalogue of Microorganisms (GCM) 10K type strain sequencing project: providing services to taxonomists for standard genome sequencing and annotation.</title>
        <authorList>
            <consortium name="The Broad Institute Genomics Platform"/>
            <consortium name="The Broad Institute Genome Sequencing Center for Infectious Disease"/>
            <person name="Wu L."/>
            <person name="Ma J."/>
        </authorList>
    </citation>
    <scope>NUCLEOTIDE SEQUENCE [LARGE SCALE GENOMIC DNA]</scope>
    <source>
        <strain evidence="5">KCTC 42456</strain>
    </source>
</reference>
<dbReference type="InterPro" id="IPR004843">
    <property type="entry name" value="Calcineurin-like_PHP"/>
</dbReference>
<keyword evidence="2" id="KW-0378">Hydrolase</keyword>
<organism evidence="4 5">
    <name type="scientific">Pedobacter alpinus</name>
    <dbReference type="NCBI Taxonomy" id="1590643"/>
    <lineage>
        <taxon>Bacteria</taxon>
        <taxon>Pseudomonadati</taxon>
        <taxon>Bacteroidota</taxon>
        <taxon>Sphingobacteriia</taxon>
        <taxon>Sphingobacteriales</taxon>
        <taxon>Sphingobacteriaceae</taxon>
        <taxon>Pedobacter</taxon>
    </lineage>
</organism>
<proteinExistence type="predicted"/>
<evidence type="ECO:0000256" key="1">
    <source>
        <dbReference type="ARBA" id="ARBA00022729"/>
    </source>
</evidence>
<evidence type="ECO:0000313" key="5">
    <source>
        <dbReference type="Proteomes" id="UP001597546"/>
    </source>
</evidence>
<keyword evidence="5" id="KW-1185">Reference proteome</keyword>
<protein>
    <submittedName>
        <fullName evidence="4">Metallophosphoesterase</fullName>
    </submittedName>
</protein>
<accession>A0ABW5TVI4</accession>
<dbReference type="RefSeq" id="WP_379046150.1">
    <property type="nucleotide sequence ID" value="NZ_JBHSKW010000058.1"/>
</dbReference>
<evidence type="ECO:0000256" key="2">
    <source>
        <dbReference type="ARBA" id="ARBA00022801"/>
    </source>
</evidence>
<dbReference type="InterPro" id="IPR051558">
    <property type="entry name" value="Metallophosphoesterase_PAP"/>
</dbReference>
<dbReference type="PANTHER" id="PTHR10161:SF14">
    <property type="entry name" value="TARTRATE-RESISTANT ACID PHOSPHATASE TYPE 5"/>
    <property type="match status" value="1"/>
</dbReference>
<dbReference type="EMBL" id="JBHULV010000052">
    <property type="protein sequence ID" value="MFD2733270.1"/>
    <property type="molecule type" value="Genomic_DNA"/>
</dbReference>
<evidence type="ECO:0000259" key="3">
    <source>
        <dbReference type="Pfam" id="PF00149"/>
    </source>
</evidence>
<evidence type="ECO:0000313" key="4">
    <source>
        <dbReference type="EMBL" id="MFD2733270.1"/>
    </source>
</evidence>
<dbReference type="SUPFAM" id="SSF56300">
    <property type="entry name" value="Metallo-dependent phosphatases"/>
    <property type="match status" value="1"/>
</dbReference>
<feature type="domain" description="Calcineurin-like phosphoesterase" evidence="3">
    <location>
        <begin position="10"/>
        <end position="208"/>
    </location>
</feature>
<dbReference type="Gene3D" id="3.60.21.10">
    <property type="match status" value="2"/>
</dbReference>
<keyword evidence="1" id="KW-0732">Signal</keyword>
<dbReference type="PANTHER" id="PTHR10161">
    <property type="entry name" value="TARTRATE-RESISTANT ACID PHOSPHATASE TYPE 5"/>
    <property type="match status" value="1"/>
</dbReference>
<dbReference type="Pfam" id="PF00149">
    <property type="entry name" value="Metallophos"/>
    <property type="match status" value="1"/>
</dbReference>
<gene>
    <name evidence="4" type="ORF">ACFSSE_16285</name>
</gene>
<dbReference type="Proteomes" id="UP001597546">
    <property type="component" value="Unassembled WGS sequence"/>
</dbReference>
<comment type="caution">
    <text evidence="4">The sequence shown here is derived from an EMBL/GenBank/DDBJ whole genome shotgun (WGS) entry which is preliminary data.</text>
</comment>
<sequence length="348" mass="40252">METQQPIYEVLLIGDSGNIKRNQPDEILELLKNHLPQNDQSAVIFLGDNVYPYGLPDEKHPLRNDAEAVLNAHYKAVENYKGKVIFISGNHDWNKGKSDGLSYVLRQEDYLNNLFKPQTVYFPENGCPGPKEIEINDSLVIIAINTQWWVQKGVRPIGREFSCGQETEEDFFVQLESLLEKNKDKRILVIGHYPIYSNSLHGGKYKIKHHLFPFTLYKKNAYLPLPLVGSLLPIYRKYFGAREDLSHPRFKILRKRLKVIFKKYPGLIYAAGHEHNLQFIEKYQNNYIVSGAASKATYVMDSKYSRFGISAKGFFKLKLYKDLKMKVEVLIVDDKNKDGELVYDGWVQ</sequence>